<gene>
    <name evidence="1" type="ORF">LMG27177_07215</name>
</gene>
<proteinExistence type="predicted"/>
<keyword evidence="2" id="KW-1185">Reference proteome</keyword>
<accession>A0A6J5H3J3</accession>
<dbReference type="EMBL" id="CADIKI010000036">
    <property type="protein sequence ID" value="CAB3810450.1"/>
    <property type="molecule type" value="Genomic_DNA"/>
</dbReference>
<sequence length="98" mass="10651">MEHDLNLNVLRGWIARKTEAQVVHERVARTPTVTESVSIEIVSTPSAFVPVVWTAASSVTLPPTPSAQVPSMALSLHCVCRTASNLISVRRASTTCRR</sequence>
<evidence type="ECO:0000313" key="1">
    <source>
        <dbReference type="EMBL" id="CAB3810450.1"/>
    </source>
</evidence>
<evidence type="ECO:0000313" key="2">
    <source>
        <dbReference type="Proteomes" id="UP000494252"/>
    </source>
</evidence>
<name>A0A6J5H3J3_9BURK</name>
<dbReference type="AlphaFoldDB" id="A0A6J5H3J3"/>
<dbReference type="Proteomes" id="UP000494252">
    <property type="component" value="Unassembled WGS sequence"/>
</dbReference>
<reference evidence="1 2" key="1">
    <citation type="submission" date="2020-04" db="EMBL/GenBank/DDBJ databases">
        <authorList>
            <person name="De Canck E."/>
        </authorList>
    </citation>
    <scope>NUCLEOTIDE SEQUENCE [LARGE SCALE GENOMIC DNA]</scope>
    <source>
        <strain evidence="1 2">LMG 27177</strain>
    </source>
</reference>
<organism evidence="1 2">
    <name type="scientific">Paraburkholderia fynbosensis</name>
    <dbReference type="NCBI Taxonomy" id="1200993"/>
    <lineage>
        <taxon>Bacteria</taxon>
        <taxon>Pseudomonadati</taxon>
        <taxon>Pseudomonadota</taxon>
        <taxon>Betaproteobacteria</taxon>
        <taxon>Burkholderiales</taxon>
        <taxon>Burkholderiaceae</taxon>
        <taxon>Paraburkholderia</taxon>
    </lineage>
</organism>
<protein>
    <submittedName>
        <fullName evidence="1">Uncharacterized protein</fullName>
    </submittedName>
</protein>